<evidence type="ECO:0000313" key="3">
    <source>
        <dbReference type="Proteomes" id="UP000311713"/>
    </source>
</evidence>
<dbReference type="AlphaFoldDB" id="A0A5C4UZ29"/>
<dbReference type="EMBL" id="VDGT01000013">
    <property type="protein sequence ID" value="TNM28533.1"/>
    <property type="molecule type" value="Genomic_DNA"/>
</dbReference>
<dbReference type="OrthoDB" id="7189707at2"/>
<sequence length="116" mass="12765">MLGESDDPFFGRPLWLRTPCVGHVLWAYNAAHVEALAAYVGATMRERGPFSPTSSMIARLPEWMKRGRHRAPVLAGLATLAELAEHSSPADRSPAAHPDGGRPRPHDARLFTSEPW</sequence>
<evidence type="ECO:0000256" key="1">
    <source>
        <dbReference type="SAM" id="MobiDB-lite"/>
    </source>
</evidence>
<proteinExistence type="predicted"/>
<keyword evidence="3" id="KW-1185">Reference proteome</keyword>
<organism evidence="2 3">
    <name type="scientific">Streptomyces sedi</name>
    <dbReference type="NCBI Taxonomy" id="555059"/>
    <lineage>
        <taxon>Bacteria</taxon>
        <taxon>Bacillati</taxon>
        <taxon>Actinomycetota</taxon>
        <taxon>Actinomycetes</taxon>
        <taxon>Kitasatosporales</taxon>
        <taxon>Streptomycetaceae</taxon>
        <taxon>Streptomyces</taxon>
    </lineage>
</organism>
<accession>A0A5C4UZ29</accession>
<gene>
    <name evidence="2" type="ORF">FH715_17795</name>
</gene>
<dbReference type="Proteomes" id="UP000311713">
    <property type="component" value="Unassembled WGS sequence"/>
</dbReference>
<feature type="compositionally biased region" description="Basic and acidic residues" evidence="1">
    <location>
        <begin position="99"/>
        <end position="109"/>
    </location>
</feature>
<reference evidence="2 3" key="1">
    <citation type="submission" date="2019-06" db="EMBL/GenBank/DDBJ databases">
        <title>Draft genome of Streptomyces sedi sp. JCM16909.</title>
        <authorList>
            <person name="Klykleung N."/>
            <person name="Tanasupawat S."/>
            <person name="Kudo T."/>
            <person name="Yuki M."/>
            <person name="Ohkuma M."/>
        </authorList>
    </citation>
    <scope>NUCLEOTIDE SEQUENCE [LARGE SCALE GENOMIC DNA]</scope>
    <source>
        <strain evidence="2 3">JCM 16909</strain>
    </source>
</reference>
<comment type="caution">
    <text evidence="2">The sequence shown here is derived from an EMBL/GenBank/DDBJ whole genome shotgun (WGS) entry which is preliminary data.</text>
</comment>
<evidence type="ECO:0000313" key="2">
    <source>
        <dbReference type="EMBL" id="TNM28533.1"/>
    </source>
</evidence>
<feature type="region of interest" description="Disordered" evidence="1">
    <location>
        <begin position="85"/>
        <end position="116"/>
    </location>
</feature>
<protein>
    <submittedName>
        <fullName evidence="2">Uncharacterized protein</fullName>
    </submittedName>
</protein>
<name>A0A5C4UZ29_9ACTN</name>